<dbReference type="Pfam" id="PF01925">
    <property type="entry name" value="TauE"/>
    <property type="match status" value="1"/>
</dbReference>
<dbReference type="AlphaFoldDB" id="A0A9E2NLX9"/>
<reference evidence="9" key="1">
    <citation type="journal article" date="2021" name="PeerJ">
        <title>Extensive microbial diversity within the chicken gut microbiome revealed by metagenomics and culture.</title>
        <authorList>
            <person name="Gilroy R."/>
            <person name="Ravi A."/>
            <person name="Getino M."/>
            <person name="Pursley I."/>
            <person name="Horton D.L."/>
            <person name="Alikhan N.F."/>
            <person name="Baker D."/>
            <person name="Gharbi K."/>
            <person name="Hall N."/>
            <person name="Watson M."/>
            <person name="Adriaenssens E.M."/>
            <person name="Foster-Nyarko E."/>
            <person name="Jarju S."/>
            <person name="Secka A."/>
            <person name="Antonio M."/>
            <person name="Oren A."/>
            <person name="Chaudhuri R.R."/>
            <person name="La Ragione R."/>
            <person name="Hildebrand F."/>
            <person name="Pallen M.J."/>
        </authorList>
    </citation>
    <scope>NUCLEOTIDE SEQUENCE</scope>
    <source>
        <strain evidence="9">B5-657</strain>
    </source>
</reference>
<reference evidence="9" key="2">
    <citation type="submission" date="2021-04" db="EMBL/GenBank/DDBJ databases">
        <authorList>
            <person name="Gilroy R."/>
        </authorList>
    </citation>
    <scope>NUCLEOTIDE SEQUENCE</scope>
    <source>
        <strain evidence="9">B5-657</strain>
    </source>
</reference>
<feature type="transmembrane region" description="Helical" evidence="8">
    <location>
        <begin position="197"/>
        <end position="225"/>
    </location>
</feature>
<dbReference type="InterPro" id="IPR052017">
    <property type="entry name" value="TSUP"/>
</dbReference>
<feature type="transmembrane region" description="Helical" evidence="8">
    <location>
        <begin position="101"/>
        <end position="118"/>
    </location>
</feature>
<comment type="subcellular location">
    <subcellularLocation>
        <location evidence="1 8">Cell membrane</location>
        <topology evidence="1 8">Multi-pass membrane protein</topology>
    </subcellularLocation>
</comment>
<comment type="similarity">
    <text evidence="2 8">Belongs to the 4-toluene sulfonate uptake permease (TSUP) (TC 2.A.102) family.</text>
</comment>
<dbReference type="PANTHER" id="PTHR30269:SF0">
    <property type="entry name" value="MEMBRANE TRANSPORTER PROTEIN YFCA-RELATED"/>
    <property type="match status" value="1"/>
</dbReference>
<evidence type="ECO:0000256" key="2">
    <source>
        <dbReference type="ARBA" id="ARBA00009142"/>
    </source>
</evidence>
<gene>
    <name evidence="9" type="ORF">H9872_07365</name>
</gene>
<accession>A0A9E2NLX9</accession>
<evidence type="ECO:0000256" key="5">
    <source>
        <dbReference type="ARBA" id="ARBA00022692"/>
    </source>
</evidence>
<proteinExistence type="inferred from homology"/>
<keyword evidence="5 8" id="KW-0812">Transmembrane</keyword>
<comment type="caution">
    <text evidence="9">The sequence shown here is derived from an EMBL/GenBank/DDBJ whole genome shotgun (WGS) entry which is preliminary data.</text>
</comment>
<dbReference type="Proteomes" id="UP000824229">
    <property type="component" value="Unassembled WGS sequence"/>
</dbReference>
<feature type="transmembrane region" description="Helical" evidence="8">
    <location>
        <begin position="237"/>
        <end position="257"/>
    </location>
</feature>
<feature type="transmembrane region" description="Helical" evidence="8">
    <location>
        <begin position="138"/>
        <end position="158"/>
    </location>
</feature>
<evidence type="ECO:0000256" key="3">
    <source>
        <dbReference type="ARBA" id="ARBA00022448"/>
    </source>
</evidence>
<keyword evidence="3" id="KW-0813">Transport</keyword>
<keyword evidence="6 8" id="KW-1133">Transmembrane helix</keyword>
<dbReference type="EMBL" id="JAHLFQ010000166">
    <property type="protein sequence ID" value="MBU3804559.1"/>
    <property type="molecule type" value="Genomic_DNA"/>
</dbReference>
<evidence type="ECO:0000256" key="1">
    <source>
        <dbReference type="ARBA" id="ARBA00004651"/>
    </source>
</evidence>
<keyword evidence="4 8" id="KW-1003">Cell membrane</keyword>
<sequence length="258" mass="26924">MNELLKMLLIICPLVFTAGFVDAVAGGGGLISLPAYMLAGLPTHQAAGCNKFSASLGTTVAAVNYIKSGKVKFRIAIVAAIGAIIGSSMGTNLALLISDKLLKGMMVVIIPVVAIFLVTQKHLGKEDKGEQGEERSLLVQSIISSIIGLVIGCYDGLIGPGTGTFLMIAFSLILRIDLVTSSGCAKVANLASNLTSVIIYTLGGKVIFMLAIPAAICSMLGGYLGSRFAIKGGSQKVRYVMFVVIGLLFVKTAFEFIQ</sequence>
<name>A0A9E2NLX9_9FIRM</name>
<dbReference type="GO" id="GO:0005886">
    <property type="term" value="C:plasma membrane"/>
    <property type="evidence" value="ECO:0007669"/>
    <property type="project" value="UniProtKB-SubCell"/>
</dbReference>
<evidence type="ECO:0000256" key="7">
    <source>
        <dbReference type="ARBA" id="ARBA00023136"/>
    </source>
</evidence>
<feature type="transmembrane region" description="Helical" evidence="8">
    <location>
        <begin position="73"/>
        <end position="94"/>
    </location>
</feature>
<organism evidence="9 10">
    <name type="scientific">Candidatus Cellulosilyticum pullistercoris</name>
    <dbReference type="NCBI Taxonomy" id="2838521"/>
    <lineage>
        <taxon>Bacteria</taxon>
        <taxon>Bacillati</taxon>
        <taxon>Bacillota</taxon>
        <taxon>Clostridia</taxon>
        <taxon>Lachnospirales</taxon>
        <taxon>Cellulosilyticaceae</taxon>
        <taxon>Cellulosilyticum</taxon>
    </lineage>
</organism>
<protein>
    <recommendedName>
        <fullName evidence="8">Probable membrane transporter protein</fullName>
    </recommendedName>
</protein>
<evidence type="ECO:0000256" key="4">
    <source>
        <dbReference type="ARBA" id="ARBA00022475"/>
    </source>
</evidence>
<dbReference type="PANTHER" id="PTHR30269">
    <property type="entry name" value="TRANSMEMBRANE PROTEIN YFCA"/>
    <property type="match status" value="1"/>
</dbReference>
<dbReference type="InterPro" id="IPR002781">
    <property type="entry name" value="TM_pro_TauE-like"/>
</dbReference>
<evidence type="ECO:0000313" key="10">
    <source>
        <dbReference type="Proteomes" id="UP000824229"/>
    </source>
</evidence>
<evidence type="ECO:0000256" key="8">
    <source>
        <dbReference type="RuleBase" id="RU363041"/>
    </source>
</evidence>
<evidence type="ECO:0000256" key="6">
    <source>
        <dbReference type="ARBA" id="ARBA00022989"/>
    </source>
</evidence>
<keyword evidence="7 8" id="KW-0472">Membrane</keyword>
<evidence type="ECO:0000313" key="9">
    <source>
        <dbReference type="EMBL" id="MBU3804559.1"/>
    </source>
</evidence>